<dbReference type="Gene3D" id="3.90.470.20">
    <property type="entry name" value="4'-phosphopantetheinyl transferase domain"/>
    <property type="match status" value="1"/>
</dbReference>
<evidence type="ECO:0000256" key="1">
    <source>
        <dbReference type="ARBA" id="ARBA00022679"/>
    </source>
</evidence>
<protein>
    <recommendedName>
        <fullName evidence="2">4'-phosphopantetheinyl transferase domain-containing protein</fullName>
    </recommendedName>
</protein>
<dbReference type="SUPFAM" id="SSF56214">
    <property type="entry name" value="4'-phosphopantetheinyl transferase"/>
    <property type="match status" value="2"/>
</dbReference>
<evidence type="ECO:0000313" key="5">
    <source>
        <dbReference type="Proteomes" id="UP000038055"/>
    </source>
</evidence>
<dbReference type="GO" id="GO:0000287">
    <property type="term" value="F:magnesium ion binding"/>
    <property type="evidence" value="ECO:0007669"/>
    <property type="project" value="InterPro"/>
</dbReference>
<dbReference type="EMBL" id="CDOG01000010">
    <property type="protein sequence ID" value="CEN36328.1"/>
    <property type="molecule type" value="Genomic_DNA"/>
</dbReference>
<evidence type="ECO:0000313" key="4">
    <source>
        <dbReference type="EMBL" id="CEN36328.1"/>
    </source>
</evidence>
<name>A0A0B7H1V7_9FLAO</name>
<dbReference type="eggNOG" id="COG2091">
    <property type="taxonomic scope" value="Bacteria"/>
</dbReference>
<gene>
    <name evidence="3" type="ORF">CCYN2B_170046</name>
    <name evidence="4" type="ORF">CCYN74_180019</name>
</gene>
<dbReference type="Proteomes" id="UP000038083">
    <property type="component" value="Unassembled WGS sequence"/>
</dbReference>
<dbReference type="InterPro" id="IPR037143">
    <property type="entry name" value="4-PPantetheinyl_Trfase_dom_sf"/>
</dbReference>
<evidence type="ECO:0000259" key="2">
    <source>
        <dbReference type="Pfam" id="PF01648"/>
    </source>
</evidence>
<dbReference type="OrthoDB" id="1190494at2"/>
<dbReference type="InterPro" id="IPR008278">
    <property type="entry name" value="4-PPantetheinyl_Trfase_dom"/>
</dbReference>
<accession>A0A0B7H1V7</accession>
<evidence type="ECO:0000313" key="6">
    <source>
        <dbReference type="Proteomes" id="UP000038083"/>
    </source>
</evidence>
<dbReference type="AlphaFoldDB" id="A0A0B7H1V7"/>
<keyword evidence="5" id="KW-1185">Reference proteome</keyword>
<sequence length="205" mass="23520">MPLFETINVDEKTRLYVWKVTESLSDLAKRANLTGIHQTKYDSIKFETGKKNFLAVREILSSLGYTSDDLFYDEKGKPYLKDGKKISISHSFDMVALIIGERQVGVDIEKKREKIINVADKFTQWNYRNASFSSHNVLQKLTMIWSAKEAGYKMHGKPGITANHILVKDFFPNDTETKIKINDSIYDVSFLNIQEEFVLAYCSAS</sequence>
<reference evidence="5 6" key="1">
    <citation type="submission" date="2015-01" db="EMBL/GenBank/DDBJ databases">
        <authorList>
            <person name="MANFREDI Pablo"/>
        </authorList>
    </citation>
    <scope>NUCLEOTIDE SEQUENCE [LARGE SCALE GENOMIC DNA]</scope>
    <source>
        <strain evidence="4 6">Ccy74</strain>
        <strain evidence="3 5">Ccyn2B</strain>
    </source>
</reference>
<evidence type="ECO:0000313" key="3">
    <source>
        <dbReference type="EMBL" id="CEN33556.1"/>
    </source>
</evidence>
<feature type="domain" description="4'-phosphopantetheinyl transferase" evidence="2">
    <location>
        <begin position="103"/>
        <end position="202"/>
    </location>
</feature>
<dbReference type="EMBL" id="CDOD01000009">
    <property type="protein sequence ID" value="CEN33556.1"/>
    <property type="molecule type" value="Genomic_DNA"/>
</dbReference>
<keyword evidence="1" id="KW-0808">Transferase</keyword>
<dbReference type="STRING" id="28189.CCYN74_180019"/>
<organism evidence="3 5">
    <name type="scientific">Capnocytophaga cynodegmi</name>
    <dbReference type="NCBI Taxonomy" id="28189"/>
    <lineage>
        <taxon>Bacteria</taxon>
        <taxon>Pseudomonadati</taxon>
        <taxon>Bacteroidota</taxon>
        <taxon>Flavobacteriia</taxon>
        <taxon>Flavobacteriales</taxon>
        <taxon>Flavobacteriaceae</taxon>
        <taxon>Capnocytophaga</taxon>
    </lineage>
</organism>
<dbReference type="Proteomes" id="UP000038055">
    <property type="component" value="Unassembled WGS sequence"/>
</dbReference>
<dbReference type="Pfam" id="PF01648">
    <property type="entry name" value="ACPS"/>
    <property type="match status" value="1"/>
</dbReference>
<dbReference type="GO" id="GO:0008897">
    <property type="term" value="F:holo-[acyl-carrier-protein] synthase activity"/>
    <property type="evidence" value="ECO:0007669"/>
    <property type="project" value="InterPro"/>
</dbReference>
<dbReference type="RefSeq" id="WP_041990983.1">
    <property type="nucleotide sequence ID" value="NZ_CDOD01000009.1"/>
</dbReference>
<proteinExistence type="predicted"/>